<dbReference type="Gene3D" id="2.60.120.260">
    <property type="entry name" value="Galactose-binding domain-like"/>
    <property type="match status" value="1"/>
</dbReference>
<comment type="caution">
    <text evidence="2">The sequence shown here is derived from an EMBL/GenBank/DDBJ whole genome shotgun (WGS) entry which is preliminary data.</text>
</comment>
<keyword evidence="3" id="KW-1185">Reference proteome</keyword>
<protein>
    <submittedName>
        <fullName evidence="2">F5/8 type C domain-containing protein</fullName>
    </submittedName>
</protein>
<evidence type="ECO:0000259" key="1">
    <source>
        <dbReference type="PROSITE" id="PS50022"/>
    </source>
</evidence>
<proteinExistence type="predicted"/>
<sequence>MTVLDTSRNRHRLVLGAVLLGLFAGFLTGAVPRAAAADAVVSQGKPVTASSTESAGTAAAAAVDGNDGTRWSSAFSAEQWFQVDLGAATTVSQVAVNWESAYAKAFTIRLSTDGSTFTPAYSTTTGTGGRQDIAVSGTARYVRIDLTGRALPSYGYSMWEFQVRGTATATRAVADVALVNNASRKPVLGLSPLVDGSVVDLTRLANRGLSLRATLANGVTAGSVGFTLVGAKGSTYTRTENTAPYFLCNDYVDCPLLATADSYALTVQAYSGANASGPLGAPFTVRFSVSATAVAPAPVDVLFVGNSLIGTATTATGADTPKVVQQLATAAGRTLRFTEVVHFGNTLQQTWDGGEVAAALSGSTKYDYVVLQEYSTLVATDPAAAARTLVDTYSPTFGRALKPGGKVVLFKNWALVDPAPFPSRAANVAAIDTNYAALSTGLPTPNALAPISEEFEALVAAKGTSYLIVADGKHPNDTAIYLDAATLYGILFRESPRALGPLYLAPATATSLREVAATAIGY</sequence>
<dbReference type="Proteomes" id="UP000239494">
    <property type="component" value="Unassembled WGS sequence"/>
</dbReference>
<dbReference type="RefSeq" id="WP_106186086.1">
    <property type="nucleotide sequence ID" value="NZ_PVTF01000002.1"/>
</dbReference>
<dbReference type="EMBL" id="PVTF01000002">
    <property type="protein sequence ID" value="PRY44452.1"/>
    <property type="molecule type" value="Genomic_DNA"/>
</dbReference>
<dbReference type="SUPFAM" id="SSF52266">
    <property type="entry name" value="SGNH hydrolase"/>
    <property type="match status" value="1"/>
</dbReference>
<feature type="domain" description="F5/8 type C" evidence="1">
    <location>
        <begin position="29"/>
        <end position="166"/>
    </location>
</feature>
<gene>
    <name evidence="2" type="ORF">CLV43_10217</name>
</gene>
<dbReference type="SUPFAM" id="SSF49785">
    <property type="entry name" value="Galactose-binding domain-like"/>
    <property type="match status" value="1"/>
</dbReference>
<reference evidence="2 3" key="1">
    <citation type="submission" date="2018-03" db="EMBL/GenBank/DDBJ databases">
        <title>Genomic Encyclopedia of Archaeal and Bacterial Type Strains, Phase II (KMG-II): from individual species to whole genera.</title>
        <authorList>
            <person name="Goeker M."/>
        </authorList>
    </citation>
    <scope>NUCLEOTIDE SEQUENCE [LARGE SCALE GENOMIC DNA]</scope>
    <source>
        <strain evidence="2 3">DSM 44720</strain>
    </source>
</reference>
<dbReference type="PROSITE" id="PS50022">
    <property type="entry name" value="FA58C_3"/>
    <property type="match status" value="1"/>
</dbReference>
<organism evidence="2 3">
    <name type="scientific">Umezawaea tangerina</name>
    <dbReference type="NCBI Taxonomy" id="84725"/>
    <lineage>
        <taxon>Bacteria</taxon>
        <taxon>Bacillati</taxon>
        <taxon>Actinomycetota</taxon>
        <taxon>Actinomycetes</taxon>
        <taxon>Pseudonocardiales</taxon>
        <taxon>Pseudonocardiaceae</taxon>
        <taxon>Umezawaea</taxon>
    </lineage>
</organism>
<dbReference type="OrthoDB" id="9804511at2"/>
<name>A0A2T0TFK0_9PSEU</name>
<dbReference type="Gene3D" id="3.40.50.1110">
    <property type="entry name" value="SGNH hydrolase"/>
    <property type="match status" value="1"/>
</dbReference>
<dbReference type="InterPro" id="IPR036514">
    <property type="entry name" value="SGNH_hydro_sf"/>
</dbReference>
<evidence type="ECO:0000313" key="2">
    <source>
        <dbReference type="EMBL" id="PRY44452.1"/>
    </source>
</evidence>
<evidence type="ECO:0000313" key="3">
    <source>
        <dbReference type="Proteomes" id="UP000239494"/>
    </source>
</evidence>
<dbReference type="InterPro" id="IPR008979">
    <property type="entry name" value="Galactose-bd-like_sf"/>
</dbReference>
<dbReference type="Pfam" id="PF00754">
    <property type="entry name" value="F5_F8_type_C"/>
    <property type="match status" value="1"/>
</dbReference>
<dbReference type="AlphaFoldDB" id="A0A2T0TFK0"/>
<dbReference type="InterPro" id="IPR000421">
    <property type="entry name" value="FA58C"/>
</dbReference>
<accession>A0A2T0TFK0</accession>